<organism evidence="1 2">
    <name type="scientific">Natronomonas pharaonis (strain ATCC 35678 / DSM 2160 / CIP 103997 / JCM 8858 / NBRC 14720 / NCIMB 2260 / Gabara)</name>
    <name type="common">Halobacterium pharaonis</name>
    <dbReference type="NCBI Taxonomy" id="348780"/>
    <lineage>
        <taxon>Archaea</taxon>
        <taxon>Methanobacteriati</taxon>
        <taxon>Methanobacteriota</taxon>
        <taxon>Stenosarchaea group</taxon>
        <taxon>Halobacteria</taxon>
        <taxon>Halobacteriales</taxon>
        <taxon>Natronomonadaceae</taxon>
        <taxon>Natronomonas</taxon>
    </lineage>
</organism>
<dbReference type="EnsemblBacteria" id="CAI48647">
    <property type="protein sequence ID" value="CAI48647"/>
    <property type="gene ID" value="NP_1112A"/>
</dbReference>
<dbReference type="Gene3D" id="3.30.70.20">
    <property type="match status" value="1"/>
</dbReference>
<dbReference type="HOGENOM" id="CLU_2419925_0_0_2"/>
<accession>A0A1U7EUL5</accession>
<dbReference type="eggNOG" id="arCOG00349">
    <property type="taxonomic scope" value="Archaea"/>
</dbReference>
<reference evidence="1 2" key="1">
    <citation type="journal article" date="2005" name="Genome Res.">
        <title>Living with two extremes: conclusions from the genome sequence of Natronomonas pharaonis.</title>
        <authorList>
            <person name="Falb M."/>
            <person name="Pfeiffer F."/>
            <person name="Palm P."/>
            <person name="Rodewald K."/>
            <person name="Hickmann V."/>
            <person name="Tittor J."/>
            <person name="Oesterhelt D."/>
        </authorList>
    </citation>
    <scope>NUCLEOTIDE SEQUENCE [LARGE SCALE GENOMIC DNA]</scope>
    <source>
        <strain evidence="2">ATCC 35678 / DSM 2160 / CIP 103997 / JCM 8858 / NBRC 14720 / NCIMB 2260 / Gabara</strain>
    </source>
</reference>
<dbReference type="KEGG" id="nph:NP_1112A"/>
<evidence type="ECO:0000313" key="2">
    <source>
        <dbReference type="Proteomes" id="UP000002698"/>
    </source>
</evidence>
<dbReference type="RefSeq" id="WP_011322283.1">
    <property type="nucleotide sequence ID" value="NC_007426.1"/>
</dbReference>
<sequence>MAYEITVDMDACEGIFACLVRDDRFAEAEDGLVTLPGGERTEGILSATFDDDQREAAEQAAAACPTDAIEVSDA</sequence>
<gene>
    <name evidence="1" type="ordered locus">NP_1112A</name>
</gene>
<dbReference type="GeneID" id="3701056"/>
<proteinExistence type="predicted"/>
<dbReference type="AlphaFoldDB" id="A0A1U7EUL5"/>
<name>A0A1U7EUL5_NATPD</name>
<dbReference type="STRING" id="348780.NP_1112A"/>
<dbReference type="Proteomes" id="UP000002698">
    <property type="component" value="Chromosome"/>
</dbReference>
<keyword evidence="2" id="KW-1185">Reference proteome</keyword>
<protein>
    <submittedName>
        <fullName evidence="1">Probable ferredoxin (4Fe-4S)</fullName>
    </submittedName>
</protein>
<dbReference type="Pfam" id="PF13459">
    <property type="entry name" value="Fer4_15"/>
    <property type="match status" value="1"/>
</dbReference>
<dbReference type="EMBL" id="CR936257">
    <property type="protein sequence ID" value="CAI48647.1"/>
    <property type="molecule type" value="Genomic_DNA"/>
</dbReference>
<dbReference type="SUPFAM" id="SSF54862">
    <property type="entry name" value="4Fe-4S ferredoxins"/>
    <property type="match status" value="1"/>
</dbReference>
<evidence type="ECO:0000313" key="1">
    <source>
        <dbReference type="EMBL" id="CAI48647.1"/>
    </source>
</evidence>
<dbReference type="OrthoDB" id="241187at2157"/>